<gene>
    <name evidence="3" type="ORF">EV192_10478</name>
</gene>
<dbReference type="Pfam" id="PF13560">
    <property type="entry name" value="HTH_31"/>
    <property type="match status" value="1"/>
</dbReference>
<evidence type="ECO:0000256" key="1">
    <source>
        <dbReference type="SAM" id="Phobius"/>
    </source>
</evidence>
<name>A0A4R2JKA3_9PSEU</name>
<dbReference type="Gene3D" id="1.10.260.40">
    <property type="entry name" value="lambda repressor-like DNA-binding domains"/>
    <property type="match status" value="1"/>
</dbReference>
<dbReference type="AlphaFoldDB" id="A0A4R2JKA3"/>
<dbReference type="CDD" id="cd00093">
    <property type="entry name" value="HTH_XRE"/>
    <property type="match status" value="1"/>
</dbReference>
<feature type="transmembrane region" description="Helical" evidence="1">
    <location>
        <begin position="226"/>
        <end position="247"/>
    </location>
</feature>
<comment type="caution">
    <text evidence="3">The sequence shown here is derived from an EMBL/GenBank/DDBJ whole genome shotgun (WGS) entry which is preliminary data.</text>
</comment>
<dbReference type="Proteomes" id="UP000295680">
    <property type="component" value="Unassembled WGS sequence"/>
</dbReference>
<protein>
    <submittedName>
        <fullName evidence="3">Helix-turn-helix protein</fullName>
    </submittedName>
</protein>
<dbReference type="EMBL" id="SLWS01000004">
    <property type="protein sequence ID" value="TCO59237.1"/>
    <property type="molecule type" value="Genomic_DNA"/>
</dbReference>
<feature type="transmembrane region" description="Helical" evidence="1">
    <location>
        <begin position="403"/>
        <end position="422"/>
    </location>
</feature>
<organism evidence="3 4">
    <name type="scientific">Actinocrispum wychmicini</name>
    <dbReference type="NCBI Taxonomy" id="1213861"/>
    <lineage>
        <taxon>Bacteria</taxon>
        <taxon>Bacillati</taxon>
        <taxon>Actinomycetota</taxon>
        <taxon>Actinomycetes</taxon>
        <taxon>Pseudonocardiales</taxon>
        <taxon>Pseudonocardiaceae</taxon>
        <taxon>Actinocrispum</taxon>
    </lineage>
</organism>
<evidence type="ECO:0000259" key="2">
    <source>
        <dbReference type="PROSITE" id="PS50943"/>
    </source>
</evidence>
<feature type="domain" description="HTH cro/C1-type" evidence="2">
    <location>
        <begin position="21"/>
        <end position="52"/>
    </location>
</feature>
<dbReference type="SUPFAM" id="SSF47413">
    <property type="entry name" value="lambda repressor-like DNA-binding domains"/>
    <property type="match status" value="1"/>
</dbReference>
<keyword evidence="1" id="KW-0812">Transmembrane</keyword>
<reference evidence="3 4" key="1">
    <citation type="submission" date="2019-03" db="EMBL/GenBank/DDBJ databases">
        <title>Genomic Encyclopedia of Type Strains, Phase IV (KMG-IV): sequencing the most valuable type-strain genomes for metagenomic binning, comparative biology and taxonomic classification.</title>
        <authorList>
            <person name="Goeker M."/>
        </authorList>
    </citation>
    <scope>NUCLEOTIDE SEQUENCE [LARGE SCALE GENOMIC DNA]</scope>
    <source>
        <strain evidence="3 4">DSM 45934</strain>
    </source>
</reference>
<dbReference type="InterPro" id="IPR010982">
    <property type="entry name" value="Lambda_DNA-bd_dom_sf"/>
</dbReference>
<accession>A0A4R2JKA3</accession>
<evidence type="ECO:0000313" key="3">
    <source>
        <dbReference type="EMBL" id="TCO59237.1"/>
    </source>
</evidence>
<dbReference type="GO" id="GO:0003677">
    <property type="term" value="F:DNA binding"/>
    <property type="evidence" value="ECO:0007669"/>
    <property type="project" value="InterPro"/>
</dbReference>
<evidence type="ECO:0000313" key="4">
    <source>
        <dbReference type="Proteomes" id="UP000295680"/>
    </source>
</evidence>
<sequence>MPMSLPPDPWREALGRFGRLLQDLRKKTRLTQEDLGNRIGYSGRKVSDLERGIGERVPSERLVIPYIDQCIAVWNIDKVIKNEHRQVLLREYAALEILRDRLRLSPRGTGSAIDVPALPAEAEWLTDDRMVRPLSAPPPRSRPICEVRFPVLVRRMAIWSAIALMGLLGTVLLVPATLSPTLLGPVAVLSVFVGCYLLVASLLFRVLTRAFLVVERKASTQTGLEYVLRGAVLALLMVAVGYVGIRYAAAGLPAPWHDYLPLVIAGVVAWWAAGAGMRGYRIDRAARSAGVPGVVAGWRRDGKPEAFVWRRAAQGLYDRLTGSPEWRRPRSPARQDQVTKEYEALSDAHATLLRQAARPLRQWLAEDHARAAVLGTVWAVGTVGLVLIVVVELVLAGHPLPRMVGVAVGAIVLVCGMAIAGVRLGHGSMRHRDTQLAAELAETLATLQPLIQDQHTD</sequence>
<keyword evidence="1" id="KW-1133">Transmembrane helix</keyword>
<dbReference type="OrthoDB" id="3654490at2"/>
<feature type="transmembrane region" description="Helical" evidence="1">
    <location>
        <begin position="156"/>
        <end position="176"/>
    </location>
</feature>
<dbReference type="InterPro" id="IPR001387">
    <property type="entry name" value="Cro/C1-type_HTH"/>
</dbReference>
<proteinExistence type="predicted"/>
<dbReference type="PROSITE" id="PS50943">
    <property type="entry name" value="HTH_CROC1"/>
    <property type="match status" value="1"/>
</dbReference>
<feature type="transmembrane region" description="Helical" evidence="1">
    <location>
        <begin position="259"/>
        <end position="277"/>
    </location>
</feature>
<keyword evidence="4" id="KW-1185">Reference proteome</keyword>
<feature type="transmembrane region" description="Helical" evidence="1">
    <location>
        <begin position="182"/>
        <end position="206"/>
    </location>
</feature>
<keyword evidence="1" id="KW-0472">Membrane</keyword>
<feature type="transmembrane region" description="Helical" evidence="1">
    <location>
        <begin position="371"/>
        <end position="391"/>
    </location>
</feature>